<proteinExistence type="predicted"/>
<protein>
    <submittedName>
        <fullName evidence="2">Uncharacterized protein</fullName>
    </submittedName>
</protein>
<name>A0A6C0H9E5_9ZZZZ</name>
<accession>A0A6C0H9E5</accession>
<reference evidence="2" key="1">
    <citation type="journal article" date="2020" name="Nature">
        <title>Giant virus diversity and host interactions through global metagenomics.</title>
        <authorList>
            <person name="Schulz F."/>
            <person name="Roux S."/>
            <person name="Paez-Espino D."/>
            <person name="Jungbluth S."/>
            <person name="Walsh D.A."/>
            <person name="Denef V.J."/>
            <person name="McMahon K.D."/>
            <person name="Konstantinidis K.T."/>
            <person name="Eloe-Fadrosh E.A."/>
            <person name="Kyrpides N.C."/>
            <person name="Woyke T."/>
        </authorList>
    </citation>
    <scope>NUCLEOTIDE SEQUENCE</scope>
    <source>
        <strain evidence="2">GVMAG-M-3300023179-86</strain>
    </source>
</reference>
<sequence>MNKLLILFIILLLGLVLCQVLGYNSYTEGFTSDVTTITGVTGKTATITTYDTSSTPSTPTLTTSNPYDNYNHYDKSSYPTKFYGPNGTTATILNKDSKYSLVITETSGKTTIYTVDSPSTDTTITQTTFYGPNGGTAKITKDNNGNYIVNVTMPDGKTSIYTVTTTQGQTVPPPPPSQEDITSTKSTFTLGQGYSSLSSSASTGYDYSSSLPKGIPKSMIPKGQEDLYILKSEVVPPVCPACPACSRGMSSGSSNSGLTPSSQGGATSNVSGNSSNATTSGGSFLDSFSNNYMESTKCPPCPACARCPEPAFDCKKVPNYNSINNSYLPMPVLSDFSNFGM</sequence>
<evidence type="ECO:0000313" key="2">
    <source>
        <dbReference type="EMBL" id="QHT77027.1"/>
    </source>
</evidence>
<evidence type="ECO:0000256" key="1">
    <source>
        <dbReference type="SAM" id="MobiDB-lite"/>
    </source>
</evidence>
<dbReference type="EMBL" id="MN739916">
    <property type="protein sequence ID" value="QHT77027.1"/>
    <property type="molecule type" value="Genomic_DNA"/>
</dbReference>
<dbReference type="AlphaFoldDB" id="A0A6C0H9E5"/>
<organism evidence="2">
    <name type="scientific">viral metagenome</name>
    <dbReference type="NCBI Taxonomy" id="1070528"/>
    <lineage>
        <taxon>unclassified sequences</taxon>
        <taxon>metagenomes</taxon>
        <taxon>organismal metagenomes</taxon>
    </lineage>
</organism>
<feature type="region of interest" description="Disordered" evidence="1">
    <location>
        <begin position="253"/>
        <end position="277"/>
    </location>
</feature>